<sequence length="84" mass="9213">MCPRCERVGEFGLIKWLRLSLRATWPDAAHSNPFNPLSPTPLPTHTHTYTHHWAGYARGQSAGLGQAGAGQMVWEDDASTIVSV</sequence>
<gene>
    <name evidence="1" type="ORF">PXEA_LOCUS8124</name>
</gene>
<accession>A0A448WLB2</accession>
<comment type="caution">
    <text evidence="1">The sequence shown here is derived from an EMBL/GenBank/DDBJ whole genome shotgun (WGS) entry which is preliminary data.</text>
</comment>
<keyword evidence="2" id="KW-1185">Reference proteome</keyword>
<organism evidence="1 2">
    <name type="scientific">Protopolystoma xenopodis</name>
    <dbReference type="NCBI Taxonomy" id="117903"/>
    <lineage>
        <taxon>Eukaryota</taxon>
        <taxon>Metazoa</taxon>
        <taxon>Spiralia</taxon>
        <taxon>Lophotrochozoa</taxon>
        <taxon>Platyhelminthes</taxon>
        <taxon>Monogenea</taxon>
        <taxon>Polyopisthocotylea</taxon>
        <taxon>Polystomatidea</taxon>
        <taxon>Polystomatidae</taxon>
        <taxon>Protopolystoma</taxon>
    </lineage>
</organism>
<dbReference type="AlphaFoldDB" id="A0A448WLB2"/>
<dbReference type="EMBL" id="CAAALY010021998">
    <property type="protein sequence ID" value="VEL14684.1"/>
    <property type="molecule type" value="Genomic_DNA"/>
</dbReference>
<protein>
    <submittedName>
        <fullName evidence="1">Uncharacterized protein</fullName>
    </submittedName>
</protein>
<feature type="non-terminal residue" evidence="1">
    <location>
        <position position="84"/>
    </location>
</feature>
<dbReference type="Proteomes" id="UP000784294">
    <property type="component" value="Unassembled WGS sequence"/>
</dbReference>
<reference evidence="1" key="1">
    <citation type="submission" date="2018-11" db="EMBL/GenBank/DDBJ databases">
        <authorList>
            <consortium name="Pathogen Informatics"/>
        </authorList>
    </citation>
    <scope>NUCLEOTIDE SEQUENCE</scope>
</reference>
<evidence type="ECO:0000313" key="1">
    <source>
        <dbReference type="EMBL" id="VEL14684.1"/>
    </source>
</evidence>
<evidence type="ECO:0000313" key="2">
    <source>
        <dbReference type="Proteomes" id="UP000784294"/>
    </source>
</evidence>
<name>A0A448WLB2_9PLAT</name>
<proteinExistence type="predicted"/>